<dbReference type="PANTHER" id="PTHR47186">
    <property type="entry name" value="LEUCINE-RICH REPEAT-CONTAINING PROTEIN 57"/>
    <property type="match status" value="1"/>
</dbReference>
<sequence>MEACFDGSKQSGRLGFTEYQHLENLILLDLVFCEDLIRIPDLPNTAPNLEVLMLSGCHSLTEIPSLQNLSKLTQLWLDGCCEVTCCPEIPCSITFLTLEGTGIEQLPSSIEHLTQLDYLSLQGCKRLVSIPSGISELKCLITLDLAGCSNLTSLPESIKQVSKLKSLDLSGCERLERLPDLPSSLKKLRASNCTSLKSASTSFLLEDHARGYLKSKLLQFDNCFNLEDKKKVIEDVIETHLLGQDVGLCVVGGELTCTCISSVSYSNHLWSKARQLEPEHLPCRDTKSTSLHLSGFCNSSWIREMQQASDKPIIISENLDARTRNLVSVSRISQMNCNLIIDKSLLFLPHGLQSKRLPYRDYTKSTSLNLSGFSHSSWIGEMEQASDKSIIIGEILDSWTGNLVSVSRINDCVTKSTGEYGTGDVG</sequence>
<comment type="caution">
    <text evidence="1">The sequence shown here is derived from an EMBL/GenBank/DDBJ whole genome shotgun (WGS) entry which is preliminary data.</text>
</comment>
<dbReference type="PANTHER" id="PTHR47186:SF63">
    <property type="entry name" value="C-JID DOMAIN-CONTAINING PROTEIN"/>
    <property type="match status" value="1"/>
</dbReference>
<protein>
    <submittedName>
        <fullName evidence="1">Uncharacterized protein</fullName>
    </submittedName>
</protein>
<dbReference type="AlphaFoldDB" id="A0A6A6N3N2"/>
<dbReference type="SUPFAM" id="SSF52058">
    <property type="entry name" value="L domain-like"/>
    <property type="match status" value="1"/>
</dbReference>
<evidence type="ECO:0000313" key="1">
    <source>
        <dbReference type="EMBL" id="KAF2319924.1"/>
    </source>
</evidence>
<proteinExistence type="predicted"/>
<reference evidence="1 2" key="1">
    <citation type="journal article" date="2020" name="Mol. Plant">
        <title>The Chromosome-Based Rubber Tree Genome Provides New Insights into Spurge Genome Evolution and Rubber Biosynthesis.</title>
        <authorList>
            <person name="Liu J."/>
            <person name="Shi C."/>
            <person name="Shi C.C."/>
            <person name="Li W."/>
            <person name="Zhang Q.J."/>
            <person name="Zhang Y."/>
            <person name="Li K."/>
            <person name="Lu H.F."/>
            <person name="Shi C."/>
            <person name="Zhu S.T."/>
            <person name="Xiao Z.Y."/>
            <person name="Nan H."/>
            <person name="Yue Y."/>
            <person name="Zhu X.G."/>
            <person name="Wu Y."/>
            <person name="Hong X.N."/>
            <person name="Fan G.Y."/>
            <person name="Tong Y."/>
            <person name="Zhang D."/>
            <person name="Mao C.L."/>
            <person name="Liu Y.L."/>
            <person name="Hao S.J."/>
            <person name="Liu W.Q."/>
            <person name="Lv M.Q."/>
            <person name="Zhang H.B."/>
            <person name="Liu Y."/>
            <person name="Hu-Tang G.R."/>
            <person name="Wang J.P."/>
            <person name="Wang J.H."/>
            <person name="Sun Y.H."/>
            <person name="Ni S.B."/>
            <person name="Chen W.B."/>
            <person name="Zhang X.C."/>
            <person name="Jiao Y.N."/>
            <person name="Eichler E.E."/>
            <person name="Li G.H."/>
            <person name="Liu X."/>
            <person name="Gao L.Z."/>
        </authorList>
    </citation>
    <scope>NUCLEOTIDE SEQUENCE [LARGE SCALE GENOMIC DNA]</scope>
    <source>
        <strain evidence="2">cv. GT1</strain>
        <tissue evidence="1">Leaf</tissue>
    </source>
</reference>
<dbReference type="Proteomes" id="UP000467840">
    <property type="component" value="Chromosome 10"/>
</dbReference>
<evidence type="ECO:0000313" key="2">
    <source>
        <dbReference type="Proteomes" id="UP000467840"/>
    </source>
</evidence>
<accession>A0A6A6N3N2</accession>
<dbReference type="Gene3D" id="3.80.10.10">
    <property type="entry name" value="Ribonuclease Inhibitor"/>
    <property type="match status" value="2"/>
</dbReference>
<dbReference type="EMBL" id="JAAGAX010000003">
    <property type="protein sequence ID" value="KAF2319924.1"/>
    <property type="molecule type" value="Genomic_DNA"/>
</dbReference>
<dbReference type="PROSITE" id="PS51450">
    <property type="entry name" value="LRR"/>
    <property type="match status" value="1"/>
</dbReference>
<keyword evidence="2" id="KW-1185">Reference proteome</keyword>
<dbReference type="InterPro" id="IPR001611">
    <property type="entry name" value="Leu-rich_rpt"/>
</dbReference>
<organism evidence="1 2">
    <name type="scientific">Hevea brasiliensis</name>
    <name type="common">Para rubber tree</name>
    <name type="synonym">Siphonia brasiliensis</name>
    <dbReference type="NCBI Taxonomy" id="3981"/>
    <lineage>
        <taxon>Eukaryota</taxon>
        <taxon>Viridiplantae</taxon>
        <taxon>Streptophyta</taxon>
        <taxon>Embryophyta</taxon>
        <taxon>Tracheophyta</taxon>
        <taxon>Spermatophyta</taxon>
        <taxon>Magnoliopsida</taxon>
        <taxon>eudicotyledons</taxon>
        <taxon>Gunneridae</taxon>
        <taxon>Pentapetalae</taxon>
        <taxon>rosids</taxon>
        <taxon>fabids</taxon>
        <taxon>Malpighiales</taxon>
        <taxon>Euphorbiaceae</taxon>
        <taxon>Crotonoideae</taxon>
        <taxon>Micrandreae</taxon>
        <taxon>Hevea</taxon>
    </lineage>
</organism>
<gene>
    <name evidence="1" type="ORF">GH714_020579</name>
</gene>
<name>A0A6A6N3N2_HEVBR</name>
<dbReference type="Pfam" id="PF00560">
    <property type="entry name" value="LRR_1"/>
    <property type="match status" value="1"/>
</dbReference>
<dbReference type="InterPro" id="IPR032675">
    <property type="entry name" value="LRR_dom_sf"/>
</dbReference>